<comment type="similarity">
    <text evidence="1">Belongs to the glycosyltransferase GT106 family.</text>
</comment>
<gene>
    <name evidence="7" type="ORF">CLEI1391_LOCUS7081</name>
</gene>
<dbReference type="Pfam" id="PF10250">
    <property type="entry name" value="O-FucT"/>
    <property type="match status" value="1"/>
</dbReference>
<dbReference type="CDD" id="cd11296">
    <property type="entry name" value="O-FucT_like"/>
    <property type="match status" value="1"/>
</dbReference>
<keyword evidence="4" id="KW-0119">Carbohydrate metabolism</keyword>
<evidence type="ECO:0000256" key="5">
    <source>
        <dbReference type="ARBA" id="ARBA00030350"/>
    </source>
</evidence>
<evidence type="ECO:0000256" key="1">
    <source>
        <dbReference type="ARBA" id="ARBA00007737"/>
    </source>
</evidence>
<dbReference type="PANTHER" id="PTHR37220:SF1">
    <property type="entry name" value="O-FUCOSYLTRANSFERASE 23"/>
    <property type="match status" value="1"/>
</dbReference>
<reference evidence="7" key="1">
    <citation type="submission" date="2021-01" db="EMBL/GenBank/DDBJ databases">
        <authorList>
            <person name="Corre E."/>
            <person name="Pelletier E."/>
            <person name="Niang G."/>
            <person name="Scheremetjew M."/>
            <person name="Finn R."/>
            <person name="Kale V."/>
            <person name="Holt S."/>
            <person name="Cochrane G."/>
            <person name="Meng A."/>
            <person name="Brown T."/>
            <person name="Cohen L."/>
        </authorList>
    </citation>
    <scope>NUCLEOTIDE SEQUENCE</scope>
    <source>
        <strain evidence="7">SAG 11-49</strain>
    </source>
</reference>
<evidence type="ECO:0000256" key="3">
    <source>
        <dbReference type="ARBA" id="ARBA00023253"/>
    </source>
</evidence>
<feature type="compositionally biased region" description="Low complexity" evidence="6">
    <location>
        <begin position="790"/>
        <end position="800"/>
    </location>
</feature>
<evidence type="ECO:0000313" key="7">
    <source>
        <dbReference type="EMBL" id="CAD8675774.1"/>
    </source>
</evidence>
<dbReference type="InterPro" id="IPR029044">
    <property type="entry name" value="Nucleotide-diphossugar_trans"/>
</dbReference>
<dbReference type="InterPro" id="IPR044982">
    <property type="entry name" value="AtOFT1-like"/>
</dbReference>
<dbReference type="AlphaFoldDB" id="A0A7S0RFG1"/>
<dbReference type="Gene3D" id="3.40.50.11350">
    <property type="match status" value="1"/>
</dbReference>
<dbReference type="PANTHER" id="PTHR37220">
    <property type="entry name" value="O-FUCOSYLTRANSFERASE 23"/>
    <property type="match status" value="1"/>
</dbReference>
<dbReference type="GO" id="GO:0016740">
    <property type="term" value="F:transferase activity"/>
    <property type="evidence" value="ECO:0007669"/>
    <property type="project" value="UniProtKB-KW"/>
</dbReference>
<evidence type="ECO:0000256" key="4">
    <source>
        <dbReference type="ARBA" id="ARBA00023277"/>
    </source>
</evidence>
<dbReference type="EMBL" id="HBFB01012529">
    <property type="protein sequence ID" value="CAD8675774.1"/>
    <property type="molecule type" value="Transcribed_RNA"/>
</dbReference>
<keyword evidence="3" id="KW-0294">Fucose metabolism</keyword>
<evidence type="ECO:0000256" key="2">
    <source>
        <dbReference type="ARBA" id="ARBA00022679"/>
    </source>
</evidence>
<accession>A0A7S0RFG1</accession>
<keyword evidence="2" id="KW-0808">Transferase</keyword>
<feature type="compositionally biased region" description="Basic and acidic residues" evidence="6">
    <location>
        <begin position="759"/>
        <end position="768"/>
    </location>
</feature>
<name>A0A7S0RFG1_9CHLO</name>
<proteinExistence type="inferred from homology"/>
<dbReference type="GO" id="GO:0009875">
    <property type="term" value="P:pollen-pistil interaction"/>
    <property type="evidence" value="ECO:0007669"/>
    <property type="project" value="InterPro"/>
</dbReference>
<feature type="region of interest" description="Disordered" evidence="6">
    <location>
        <begin position="1"/>
        <end position="26"/>
    </location>
</feature>
<dbReference type="Gene3D" id="3.90.550.10">
    <property type="entry name" value="Spore Coat Polysaccharide Biosynthesis Protein SpsA, Chain A"/>
    <property type="match status" value="1"/>
</dbReference>
<sequence>MQIVASSLRPGTPSRAFHQRQHGKSNSYIPSFEPSTWVTLIAIVVICAYGAALQYLDLLPTTRQASTASSAQHADLGRRGASLLQSVAYPERSLRFQVCNGFANQRLAILYAAVIAKKTDRTLVLPRLLGTGTQLNDSSVTETDDNSVPFESVYDVDTFASAVSAQGLKVVLPSGAPPLTNYTHMSFQHIGFDGLKPVRDHSNIPHVALDCTLFKLSPSSIEPEDLPLMWAVLDGLVPNAPHQKVVRQAITALHKLHAPAQTDQQGGSQLRFNVLHLRMESDWVAHCQRWGSLHDGIVRDNCYNNTDTIHAYLRLVNFPPSVPLYVAAYWPDVDHGREEAVMGGLRLEGYKVVTSRDLATRLGVPGAGEVARELGALVDYALALACDRFIGNSVSTFSALAILERRHRGQWAAYYNGGNMPVTMMLPAGMHQLPWVFTANSWSEPYDHMLKIAVQSAQRHGGLKPYCLFLGNTSSPLHKWLAARKVTLLRHEPEWRERLVAVARSHMKENTQYSPLYTSADMLVSTFQRIDIARTPVLDQYSYVLYTDADVYFRRRITLDDFRLPLPTAVGMAVEFLSGAIPYNAGIMLMHLPRLRATYDEFLQFIMSNTAGLHFGQYGPADQGAFNAFYKDEVHPKPLDQSFNARPHNPLIPYAAIVHYHGPKPADYLRYIQGGKCGSSPGESNFYWLCENAFSSGGLCSYVTEWGEYLGVTAASDHDHIPLGPARVAARLMDACSWLNKKEAAPTWNGREEPTQTMRELHNKRWHDSPPPAATTTQQGDSAAHPPPTTVSSSSSSTSSGAEQHVSGTASS</sequence>
<organism evidence="7">
    <name type="scientific">Chlamydomonas leiostraca</name>
    <dbReference type="NCBI Taxonomy" id="1034604"/>
    <lineage>
        <taxon>Eukaryota</taxon>
        <taxon>Viridiplantae</taxon>
        <taxon>Chlorophyta</taxon>
        <taxon>core chlorophytes</taxon>
        <taxon>Chlorophyceae</taxon>
        <taxon>CS clade</taxon>
        <taxon>Chlamydomonadales</taxon>
        <taxon>Chlamydomonadaceae</taxon>
        <taxon>Chlamydomonas</taxon>
    </lineage>
</organism>
<dbReference type="InterPro" id="IPR019378">
    <property type="entry name" value="GDP-Fuc_O-FucTrfase"/>
</dbReference>
<dbReference type="GO" id="GO:0006004">
    <property type="term" value="P:fucose metabolic process"/>
    <property type="evidence" value="ECO:0007669"/>
    <property type="project" value="UniProtKB-KW"/>
</dbReference>
<evidence type="ECO:0000256" key="6">
    <source>
        <dbReference type="SAM" id="MobiDB-lite"/>
    </source>
</evidence>
<dbReference type="SUPFAM" id="SSF53448">
    <property type="entry name" value="Nucleotide-diphospho-sugar transferases"/>
    <property type="match status" value="1"/>
</dbReference>
<feature type="region of interest" description="Disordered" evidence="6">
    <location>
        <begin position="759"/>
        <end position="812"/>
    </location>
</feature>
<protein>
    <recommendedName>
        <fullName evidence="5">O-fucosyltransferase family protein</fullName>
    </recommendedName>
</protein>